<protein>
    <recommendedName>
        <fullName evidence="3">Lipoprotein</fullName>
    </recommendedName>
</protein>
<evidence type="ECO:0008006" key="3">
    <source>
        <dbReference type="Google" id="ProtNLM"/>
    </source>
</evidence>
<sequence length="233" mass="26213">MFSVMAKGIGQSALDRGGMSLIPVCFRWLVLSVLVVLGGCVSAPTQPVVKNVHYTGLPSDVKTGETLTFDVLLKVQASQFEEKHDTALKASVMKQLNAVSGLHSLREVLSTHRSAIETKVFDAVSADYSQAEEGQDDELKFGVTVLALSFEKIHMPELLDKKIRRFQSLKEKIIGYQNRIQRQERYINQLPVNDEVSENVELLKAKMYLGKLKSQQKTLIKEYQQLAQELKFE</sequence>
<evidence type="ECO:0000313" key="2">
    <source>
        <dbReference type="Proteomes" id="UP001501565"/>
    </source>
</evidence>
<accession>A0ABP7N6Z1</accession>
<evidence type="ECO:0000313" key="1">
    <source>
        <dbReference type="EMBL" id="GAA3936113.1"/>
    </source>
</evidence>
<dbReference type="Proteomes" id="UP001501565">
    <property type="component" value="Unassembled WGS sequence"/>
</dbReference>
<gene>
    <name evidence="1" type="ORF">GCM10022277_35710</name>
</gene>
<keyword evidence="2" id="KW-1185">Reference proteome</keyword>
<dbReference type="EMBL" id="BAABBN010000012">
    <property type="protein sequence ID" value="GAA3936113.1"/>
    <property type="molecule type" value="Genomic_DNA"/>
</dbReference>
<reference evidence="2" key="1">
    <citation type="journal article" date="2019" name="Int. J. Syst. Evol. Microbiol.">
        <title>The Global Catalogue of Microorganisms (GCM) 10K type strain sequencing project: providing services to taxonomists for standard genome sequencing and annotation.</title>
        <authorList>
            <consortium name="The Broad Institute Genomics Platform"/>
            <consortium name="The Broad Institute Genome Sequencing Center for Infectious Disease"/>
            <person name="Wu L."/>
            <person name="Ma J."/>
        </authorList>
    </citation>
    <scope>NUCLEOTIDE SEQUENCE [LARGE SCALE GENOMIC DNA]</scope>
    <source>
        <strain evidence="2">JCM 17551</strain>
    </source>
</reference>
<organism evidence="1 2">
    <name type="scientific">Litoribacillus peritrichatus</name>
    <dbReference type="NCBI Taxonomy" id="718191"/>
    <lineage>
        <taxon>Bacteria</taxon>
        <taxon>Pseudomonadati</taxon>
        <taxon>Pseudomonadota</taxon>
        <taxon>Gammaproteobacteria</taxon>
        <taxon>Oceanospirillales</taxon>
        <taxon>Oceanospirillaceae</taxon>
        <taxon>Litoribacillus</taxon>
    </lineage>
</organism>
<comment type="caution">
    <text evidence="1">The sequence shown here is derived from an EMBL/GenBank/DDBJ whole genome shotgun (WGS) entry which is preliminary data.</text>
</comment>
<name>A0ABP7N6Z1_9GAMM</name>
<proteinExistence type="predicted"/>
<dbReference type="RefSeq" id="WP_344799971.1">
    <property type="nucleotide sequence ID" value="NZ_BAABBN010000012.1"/>
</dbReference>